<dbReference type="GO" id="GO:0003964">
    <property type="term" value="F:RNA-directed DNA polymerase activity"/>
    <property type="evidence" value="ECO:0007669"/>
    <property type="project" value="UniProtKB-KW"/>
</dbReference>
<dbReference type="Pfam" id="PF00078">
    <property type="entry name" value="RVT_1"/>
    <property type="match status" value="1"/>
</dbReference>
<gene>
    <name evidence="12" type="ORF">ACU57_06095</name>
    <name evidence="11" type="ORF">ACU57_24585</name>
</gene>
<dbReference type="Proteomes" id="UP000050556">
    <property type="component" value="Unassembled WGS sequence"/>
</dbReference>
<dbReference type="PANTHER" id="PTHR34047:SF7">
    <property type="entry name" value="RNA-DIRECTED DNA POLYMERASE"/>
    <property type="match status" value="1"/>
</dbReference>
<dbReference type="PROSITE" id="PS50878">
    <property type="entry name" value="RT_POL"/>
    <property type="match status" value="1"/>
</dbReference>
<name>A0A0P7PLP8_ECOLX</name>
<dbReference type="InterPro" id="IPR000123">
    <property type="entry name" value="Reverse_transcriptase_msDNA"/>
</dbReference>
<keyword evidence="7" id="KW-0051">Antiviral defense</keyword>
<accession>A0A0P7PLP8</accession>
<keyword evidence="6" id="KW-0695">RNA-directed DNA polymerase</keyword>
<keyword evidence="5" id="KW-0460">Magnesium</keyword>
<feature type="domain" description="Reverse transcriptase" evidence="10">
    <location>
        <begin position="34"/>
        <end position="247"/>
    </location>
</feature>
<reference evidence="12 13" key="1">
    <citation type="journal article" date="2015" name="Front. Microbiol.">
        <title>Genetic determinants of heat resistance in Escherichia coli.</title>
        <authorList>
            <person name="Mercer R.G."/>
            <person name="Zheng J."/>
            <person name="Garcia-Hernandez R."/>
            <person name="Ruan L."/>
            <person name="Ganzle M.G."/>
            <person name="McMullen L.M."/>
        </authorList>
    </citation>
    <scope>NUCLEOTIDE SEQUENCE [LARGE SCALE GENOMIC DNA]</scope>
    <source>
        <strain evidence="12 13">AW1.3</strain>
    </source>
</reference>
<dbReference type="EMBL" id="LDYI01000162">
    <property type="protein sequence ID" value="KPO04694.1"/>
    <property type="molecule type" value="Genomic_DNA"/>
</dbReference>
<keyword evidence="4" id="KW-0479">Metal-binding</keyword>
<evidence type="ECO:0000259" key="10">
    <source>
        <dbReference type="PROSITE" id="PS50878"/>
    </source>
</evidence>
<sequence>MTSATPSQVFRLRNLGLPVMSSLEDMSREMRLSVDILRLYIYRADKYYKVYSLPKRDGKRSRIISQPSRELKALQAWVLRNILDKLHSSPFSKGFEKGQSILNNASPHVGANYVLNIDLEDCFNTILIEKIYTVFHSLGYNSTISNALARLCSFNGSLPQGAPSSPKIANLVLTKLDYRIHGYAGSKGIVFTRYADDLTLSAQSLKKILKAKSFVCSIIPSESLKVNYNKVAIHGPKARKEVTGLVLSIDNVGVGRIRYREIRSKIHYLAVKRNSDFEHVKGLIAFVKSVDKKNYRKLMTFSNKMSEAYGVDLSVLFPKNKKAI</sequence>
<dbReference type="PATRIC" id="fig|562.7813.peg.2821"/>
<evidence type="ECO:0000313" key="11">
    <source>
        <dbReference type="EMBL" id="KPO04694.1"/>
    </source>
</evidence>
<dbReference type="PANTHER" id="PTHR34047">
    <property type="entry name" value="NUCLEAR INTRON MATURASE 1, MITOCHONDRIAL-RELATED"/>
    <property type="match status" value="1"/>
</dbReference>
<proteinExistence type="inferred from homology"/>
<evidence type="ECO:0000256" key="2">
    <source>
        <dbReference type="ARBA" id="ARBA00022679"/>
    </source>
</evidence>
<keyword evidence="2" id="KW-0808">Transferase</keyword>
<evidence type="ECO:0000313" key="13">
    <source>
        <dbReference type="Proteomes" id="UP000050556"/>
    </source>
</evidence>
<comment type="catalytic activity">
    <reaction evidence="9">
        <text>DNA(n) + a 2'-deoxyribonucleoside 5'-triphosphate = DNA(n+1) + diphosphate</text>
        <dbReference type="Rhea" id="RHEA:22508"/>
        <dbReference type="Rhea" id="RHEA-COMP:17339"/>
        <dbReference type="Rhea" id="RHEA-COMP:17340"/>
        <dbReference type="ChEBI" id="CHEBI:33019"/>
        <dbReference type="ChEBI" id="CHEBI:61560"/>
        <dbReference type="ChEBI" id="CHEBI:173112"/>
        <dbReference type="EC" id="2.7.7.49"/>
    </reaction>
</comment>
<dbReference type="InterPro" id="IPR043502">
    <property type="entry name" value="DNA/RNA_pol_sf"/>
</dbReference>
<dbReference type="InterPro" id="IPR051083">
    <property type="entry name" value="GrpII_Intron_Splice-Mob/Def"/>
</dbReference>
<dbReference type="CDD" id="cd03487">
    <property type="entry name" value="RT_Bac_retron_II"/>
    <property type="match status" value="1"/>
</dbReference>
<evidence type="ECO:0000256" key="3">
    <source>
        <dbReference type="ARBA" id="ARBA00022695"/>
    </source>
</evidence>
<dbReference type="RefSeq" id="WP_050488517.1">
    <property type="nucleotide sequence ID" value="NZ_BFOQ01000005.1"/>
</dbReference>
<dbReference type="EMBL" id="LDYI01000046">
    <property type="protein sequence ID" value="KPO16022.1"/>
    <property type="molecule type" value="Genomic_DNA"/>
</dbReference>
<protein>
    <recommendedName>
        <fullName evidence="1">RNA-directed DNA polymerase</fullName>
        <ecNumber evidence="1">2.7.7.49</ecNumber>
    </recommendedName>
</protein>
<organism evidence="12 13">
    <name type="scientific">Escherichia coli</name>
    <dbReference type="NCBI Taxonomy" id="562"/>
    <lineage>
        <taxon>Bacteria</taxon>
        <taxon>Pseudomonadati</taxon>
        <taxon>Pseudomonadota</taxon>
        <taxon>Gammaproteobacteria</taxon>
        <taxon>Enterobacterales</taxon>
        <taxon>Enterobacteriaceae</taxon>
        <taxon>Escherichia</taxon>
    </lineage>
</organism>
<comment type="similarity">
    <text evidence="8">Belongs to the bacterial reverse transcriptase family.</text>
</comment>
<dbReference type="PRINTS" id="PR00866">
    <property type="entry name" value="RNADNAPOLMS"/>
</dbReference>
<evidence type="ECO:0000256" key="1">
    <source>
        <dbReference type="ARBA" id="ARBA00012493"/>
    </source>
</evidence>
<comment type="caution">
    <text evidence="12">The sequence shown here is derived from an EMBL/GenBank/DDBJ whole genome shotgun (WGS) entry which is preliminary data.</text>
</comment>
<evidence type="ECO:0000256" key="7">
    <source>
        <dbReference type="ARBA" id="ARBA00023118"/>
    </source>
</evidence>
<evidence type="ECO:0000256" key="4">
    <source>
        <dbReference type="ARBA" id="ARBA00022723"/>
    </source>
</evidence>
<evidence type="ECO:0000256" key="8">
    <source>
        <dbReference type="ARBA" id="ARBA00034120"/>
    </source>
</evidence>
<dbReference type="InterPro" id="IPR000477">
    <property type="entry name" value="RT_dom"/>
</dbReference>
<dbReference type="AlphaFoldDB" id="A0A0P7PLP8"/>
<dbReference type="GO" id="GO:0051607">
    <property type="term" value="P:defense response to virus"/>
    <property type="evidence" value="ECO:0007669"/>
    <property type="project" value="UniProtKB-KW"/>
</dbReference>
<dbReference type="SUPFAM" id="SSF56672">
    <property type="entry name" value="DNA/RNA polymerases"/>
    <property type="match status" value="1"/>
</dbReference>
<keyword evidence="3" id="KW-0548">Nucleotidyltransferase</keyword>
<evidence type="ECO:0000256" key="6">
    <source>
        <dbReference type="ARBA" id="ARBA00022918"/>
    </source>
</evidence>
<dbReference type="GO" id="GO:0046872">
    <property type="term" value="F:metal ion binding"/>
    <property type="evidence" value="ECO:0007669"/>
    <property type="project" value="UniProtKB-KW"/>
</dbReference>
<dbReference type="NCBIfam" id="NF038233">
    <property type="entry name" value="retron_St85_RT"/>
    <property type="match status" value="1"/>
</dbReference>
<evidence type="ECO:0000313" key="12">
    <source>
        <dbReference type="EMBL" id="KPO16022.1"/>
    </source>
</evidence>
<dbReference type="EC" id="2.7.7.49" evidence="1"/>
<evidence type="ECO:0000256" key="9">
    <source>
        <dbReference type="ARBA" id="ARBA00048173"/>
    </source>
</evidence>
<evidence type="ECO:0000256" key="5">
    <source>
        <dbReference type="ARBA" id="ARBA00022842"/>
    </source>
</evidence>
<dbReference type="GO" id="GO:0003723">
    <property type="term" value="F:RNA binding"/>
    <property type="evidence" value="ECO:0007669"/>
    <property type="project" value="InterPro"/>
</dbReference>